<accession>A0A975F409</accession>
<sequence>MRWEEFEALETEREYDGYFCSIKNVVVIVILGSLSDLKSVKKIHEWTITEHVRKFLEKEFNIKRLPCYRWLLNLLAMIKSELLNRGMKNWVNTLVPHLSSKIATEEEGHNKKKNKPFTVAIDRKEIHSTRNMTVLLT</sequence>
<name>A0A975F409_9SPIR</name>
<proteinExistence type="predicted"/>
<dbReference type="AlphaFoldDB" id="A0A975F409"/>
<dbReference type="RefSeq" id="WP_210118742.1">
    <property type="nucleotide sequence ID" value="NZ_CP054142.1"/>
</dbReference>
<gene>
    <name evidence="1" type="ORF">HRQ91_06030</name>
</gene>
<keyword evidence="2" id="KW-1185">Reference proteome</keyword>
<dbReference type="EMBL" id="CP054142">
    <property type="protein sequence ID" value="QTQ14047.1"/>
    <property type="molecule type" value="Genomic_DNA"/>
</dbReference>
<evidence type="ECO:0000313" key="1">
    <source>
        <dbReference type="EMBL" id="QTQ14047.1"/>
    </source>
</evidence>
<dbReference type="Proteomes" id="UP000671908">
    <property type="component" value="Chromosome"/>
</dbReference>
<organism evidence="1 2">
    <name type="scientific">Treponema parvum</name>
    <dbReference type="NCBI Taxonomy" id="138851"/>
    <lineage>
        <taxon>Bacteria</taxon>
        <taxon>Pseudomonadati</taxon>
        <taxon>Spirochaetota</taxon>
        <taxon>Spirochaetia</taxon>
        <taxon>Spirochaetales</taxon>
        <taxon>Treponemataceae</taxon>
        <taxon>Treponema</taxon>
    </lineage>
</organism>
<reference evidence="1 2" key="1">
    <citation type="journal article" date="2021" name="Microbiol. Resour. Announc.">
        <title>Complete Genome Sequences of Three Human Oral Treponema parvum Isolates.</title>
        <authorList>
            <person name="Zeng H."/>
            <person name="Watt R.M."/>
        </authorList>
    </citation>
    <scope>NUCLEOTIDE SEQUENCE [LARGE SCALE GENOMIC DNA]</scope>
    <source>
        <strain evidence="1 2">ATCC 700770</strain>
    </source>
</reference>
<evidence type="ECO:0000313" key="2">
    <source>
        <dbReference type="Proteomes" id="UP000671908"/>
    </source>
</evidence>
<protein>
    <submittedName>
        <fullName evidence="1">Uncharacterized protein</fullName>
    </submittedName>
</protein>
<dbReference type="KEGG" id="tpav:HRQ91_06030"/>